<evidence type="ECO:0000256" key="1">
    <source>
        <dbReference type="SAM" id="MobiDB-lite"/>
    </source>
</evidence>
<sequence>MKNYVTQQGDTFSSLAQKFRLKNEGILKTYHNLHCSEEDIVQEPIPGMKILIPEDTKLMTNEAEHQETSNINSSEEENQTSAIQDTQDSSEQQYHEEQSSGKTEKKQEKENKKKENEDGSDAHDGKYFVVQKGMCQCNQGFKFPKFKVTSHQKHYWNDADGQADYLAVTEDDLTFDPPAMPFGNCKLKPTSGGYLPCAYAPAGKWQKPYEKVKVMEKNCLTEVSELMCSTGGKITILKHGQQSEAGKSHVENANSREQQIYNPVVNFDEFKEEILGKDFSDDYQ</sequence>
<feature type="region of interest" description="Disordered" evidence="1">
    <location>
        <begin position="61"/>
        <end position="123"/>
    </location>
</feature>
<evidence type="ECO:0000313" key="2">
    <source>
        <dbReference type="EMBL" id="MFC3755936.1"/>
    </source>
</evidence>
<comment type="caution">
    <text evidence="2">The sequence shown here is derived from an EMBL/GenBank/DDBJ whole genome shotgun (WGS) entry which is preliminary data.</text>
</comment>
<organism evidence="2 3">
    <name type="scientific">Chryseobacterium tructae</name>
    <dbReference type="NCBI Taxonomy" id="1037380"/>
    <lineage>
        <taxon>Bacteria</taxon>
        <taxon>Pseudomonadati</taxon>
        <taxon>Bacteroidota</taxon>
        <taxon>Flavobacteriia</taxon>
        <taxon>Flavobacteriales</taxon>
        <taxon>Weeksellaceae</taxon>
        <taxon>Chryseobacterium group</taxon>
        <taxon>Chryseobacterium</taxon>
    </lineage>
</organism>
<dbReference type="EMBL" id="JBHRYO010000002">
    <property type="protein sequence ID" value="MFC3755936.1"/>
    <property type="molecule type" value="Genomic_DNA"/>
</dbReference>
<feature type="compositionally biased region" description="Basic and acidic residues" evidence="1">
    <location>
        <begin position="93"/>
        <end position="123"/>
    </location>
</feature>
<reference evidence="3" key="1">
    <citation type="journal article" date="2019" name="Int. J. Syst. Evol. Microbiol.">
        <title>The Global Catalogue of Microorganisms (GCM) 10K type strain sequencing project: providing services to taxonomists for standard genome sequencing and annotation.</title>
        <authorList>
            <consortium name="The Broad Institute Genomics Platform"/>
            <consortium name="The Broad Institute Genome Sequencing Center for Infectious Disease"/>
            <person name="Wu L."/>
            <person name="Ma J."/>
        </authorList>
    </citation>
    <scope>NUCLEOTIDE SEQUENCE [LARGE SCALE GENOMIC DNA]</scope>
    <source>
        <strain evidence="3">CECT 7798</strain>
    </source>
</reference>
<name>A0ABV7XSC3_9FLAO</name>
<evidence type="ECO:0000313" key="3">
    <source>
        <dbReference type="Proteomes" id="UP001595735"/>
    </source>
</evidence>
<dbReference type="RefSeq" id="WP_290296085.1">
    <property type="nucleotide sequence ID" value="NZ_JAUFQR010000001.1"/>
</dbReference>
<proteinExistence type="predicted"/>
<keyword evidence="3" id="KW-1185">Reference proteome</keyword>
<dbReference type="InterPro" id="IPR025460">
    <property type="entry name" value="DUF4280"/>
</dbReference>
<accession>A0ABV7XSC3</accession>
<gene>
    <name evidence="2" type="ORF">ACFONJ_08170</name>
</gene>
<protein>
    <submittedName>
        <fullName evidence="2">DUF4280 domain-containing protein</fullName>
    </submittedName>
</protein>
<dbReference type="Proteomes" id="UP001595735">
    <property type="component" value="Unassembled WGS sequence"/>
</dbReference>
<dbReference type="Pfam" id="PF14107">
    <property type="entry name" value="DUF4280"/>
    <property type="match status" value="1"/>
</dbReference>